<accession>A0A6V8SG01</accession>
<dbReference type="Pfam" id="PF01966">
    <property type="entry name" value="HD"/>
    <property type="match status" value="1"/>
</dbReference>
<protein>
    <submittedName>
        <fullName evidence="2">Cyclic di-GMP phosphodiesterase</fullName>
    </submittedName>
</protein>
<dbReference type="InterPro" id="IPR003607">
    <property type="entry name" value="HD/PDEase_dom"/>
</dbReference>
<name>A0A6V8SG01_9CLOT</name>
<dbReference type="SUPFAM" id="SSF109604">
    <property type="entry name" value="HD-domain/PDEase-like"/>
    <property type="match status" value="1"/>
</dbReference>
<dbReference type="PANTHER" id="PTHR43155:SF2">
    <property type="entry name" value="CYCLIC DI-GMP PHOSPHODIESTERASE PA4108"/>
    <property type="match status" value="1"/>
</dbReference>
<evidence type="ECO:0000259" key="1">
    <source>
        <dbReference type="SMART" id="SM00471"/>
    </source>
</evidence>
<proteinExistence type="predicted"/>
<dbReference type="RefSeq" id="WP_183277592.1">
    <property type="nucleotide sequence ID" value="NZ_BLZR01000001.1"/>
</dbReference>
<dbReference type="SMART" id="SM00471">
    <property type="entry name" value="HDc"/>
    <property type="match status" value="1"/>
</dbReference>
<organism evidence="2 3">
    <name type="scientific">Clostridium fungisolvens</name>
    <dbReference type="NCBI Taxonomy" id="1604897"/>
    <lineage>
        <taxon>Bacteria</taxon>
        <taxon>Bacillati</taxon>
        <taxon>Bacillota</taxon>
        <taxon>Clostridia</taxon>
        <taxon>Eubacteriales</taxon>
        <taxon>Clostridiaceae</taxon>
        <taxon>Clostridium</taxon>
    </lineage>
</organism>
<dbReference type="Proteomes" id="UP000580568">
    <property type="component" value="Unassembled WGS sequence"/>
</dbReference>
<comment type="caution">
    <text evidence="2">The sequence shown here is derived from an EMBL/GenBank/DDBJ whole genome shotgun (WGS) entry which is preliminary data.</text>
</comment>
<evidence type="ECO:0000313" key="2">
    <source>
        <dbReference type="EMBL" id="GFP76144.1"/>
    </source>
</evidence>
<dbReference type="InterPro" id="IPR006674">
    <property type="entry name" value="HD_domain"/>
</dbReference>
<keyword evidence="3" id="KW-1185">Reference proteome</keyword>
<gene>
    <name evidence="2" type="ORF">bsdtw1_02242</name>
</gene>
<dbReference type="PANTHER" id="PTHR43155">
    <property type="entry name" value="CYCLIC DI-GMP PHOSPHODIESTERASE PA4108-RELATED"/>
    <property type="match status" value="1"/>
</dbReference>
<feature type="domain" description="HD/PDEase" evidence="1">
    <location>
        <begin position="123"/>
        <end position="241"/>
    </location>
</feature>
<dbReference type="CDD" id="cd00077">
    <property type="entry name" value="HDc"/>
    <property type="match status" value="1"/>
</dbReference>
<sequence>MKLVLASDKLIGEVLANPIYTESGIMYLNKGNKITSRAISMLKKTGVATVYIEDGNDEFDLQEVLATPAKFEAVKALKVIYDDAKSREYINEIKVSQVVKEIMENMNLSENAALISNLVPNDEISRLAIHSLDVATLCLMVGIRKKYDQKKILKLGIAALLHDIGKLFTDDKHHVKKAQEILKRNPSIMSTTYMAVYYMYEREDGSGLFGAIGEKIHEFAKILGICNDYINYISGENPMLPHVAIERITTEAVTKYSEEIYKDFLHSIYCYPNGLQVRLNNGLTGLVVMQNKGATTRPVLVVKNSEGYKFCNLIEAENLTLFIEEVII</sequence>
<dbReference type="AlphaFoldDB" id="A0A6V8SG01"/>
<dbReference type="EMBL" id="BLZR01000001">
    <property type="protein sequence ID" value="GFP76144.1"/>
    <property type="molecule type" value="Genomic_DNA"/>
</dbReference>
<dbReference type="Gene3D" id="1.10.3210.10">
    <property type="entry name" value="Hypothetical protein af1432"/>
    <property type="match status" value="1"/>
</dbReference>
<reference evidence="2 3" key="1">
    <citation type="submission" date="2020-07" db="EMBL/GenBank/DDBJ databases">
        <title>A new beta-1,3-glucan-decomposing anaerobic bacterium isolated from anoxic soil subjected to biological soil disinfestation.</title>
        <authorList>
            <person name="Ueki A."/>
            <person name="Tonouchi A."/>
        </authorList>
    </citation>
    <scope>NUCLEOTIDE SEQUENCE [LARGE SCALE GENOMIC DNA]</scope>
    <source>
        <strain evidence="2 3">TW1</strain>
    </source>
</reference>
<evidence type="ECO:0000313" key="3">
    <source>
        <dbReference type="Proteomes" id="UP000580568"/>
    </source>
</evidence>